<organism evidence="3 4">
    <name type="scientific">Candidatus Olsenella pullistercoris</name>
    <dbReference type="NCBI Taxonomy" id="2838712"/>
    <lineage>
        <taxon>Bacteria</taxon>
        <taxon>Bacillati</taxon>
        <taxon>Actinomycetota</taxon>
        <taxon>Coriobacteriia</taxon>
        <taxon>Coriobacteriales</taxon>
        <taxon>Atopobiaceae</taxon>
        <taxon>Olsenella</taxon>
    </lineage>
</organism>
<sequence length="103" mass="11683">MADRSSLTDEEREELEALRAEKAAREQSERDAAERAELERLRQRRAASEAERQAQLRDERARERGRALMEPDEDDLRMPTGQKVVILAVVGLAAVWLAVTLLG</sequence>
<feature type="compositionally biased region" description="Basic and acidic residues" evidence="1">
    <location>
        <begin position="1"/>
        <end position="69"/>
    </location>
</feature>
<feature type="region of interest" description="Disordered" evidence="1">
    <location>
        <begin position="1"/>
        <end position="75"/>
    </location>
</feature>
<dbReference type="EMBL" id="DXBM01000036">
    <property type="protein sequence ID" value="HIZ46201.1"/>
    <property type="molecule type" value="Genomic_DNA"/>
</dbReference>
<protein>
    <submittedName>
        <fullName evidence="3">Uncharacterized protein</fullName>
    </submittedName>
</protein>
<reference evidence="3" key="1">
    <citation type="journal article" date="2021" name="PeerJ">
        <title>Extensive microbial diversity within the chicken gut microbiome revealed by metagenomics and culture.</title>
        <authorList>
            <person name="Gilroy R."/>
            <person name="Ravi A."/>
            <person name="Getino M."/>
            <person name="Pursley I."/>
            <person name="Horton D.L."/>
            <person name="Alikhan N.F."/>
            <person name="Baker D."/>
            <person name="Gharbi K."/>
            <person name="Hall N."/>
            <person name="Watson M."/>
            <person name="Adriaenssens E.M."/>
            <person name="Foster-Nyarko E."/>
            <person name="Jarju S."/>
            <person name="Secka A."/>
            <person name="Antonio M."/>
            <person name="Oren A."/>
            <person name="Chaudhuri R.R."/>
            <person name="La Ragione R."/>
            <person name="Hildebrand F."/>
            <person name="Pallen M.J."/>
        </authorList>
    </citation>
    <scope>NUCLEOTIDE SEQUENCE</scope>
    <source>
        <strain evidence="3">ChiHjej12B11-14209</strain>
    </source>
</reference>
<evidence type="ECO:0000313" key="3">
    <source>
        <dbReference type="EMBL" id="HIZ46201.1"/>
    </source>
</evidence>
<keyword evidence="2" id="KW-0812">Transmembrane</keyword>
<evidence type="ECO:0000256" key="2">
    <source>
        <dbReference type="SAM" id="Phobius"/>
    </source>
</evidence>
<reference evidence="3" key="2">
    <citation type="submission" date="2021-04" db="EMBL/GenBank/DDBJ databases">
        <authorList>
            <person name="Gilroy R."/>
        </authorList>
    </citation>
    <scope>NUCLEOTIDE SEQUENCE</scope>
    <source>
        <strain evidence="3">ChiHjej12B11-14209</strain>
    </source>
</reference>
<accession>A0A9D2EZC1</accession>
<dbReference type="AlphaFoldDB" id="A0A9D2EZC1"/>
<name>A0A9D2EZC1_9ACTN</name>
<gene>
    <name evidence="3" type="ORF">IAA19_04190</name>
</gene>
<feature type="transmembrane region" description="Helical" evidence="2">
    <location>
        <begin position="84"/>
        <end position="102"/>
    </location>
</feature>
<keyword evidence="2" id="KW-0472">Membrane</keyword>
<keyword evidence="2" id="KW-1133">Transmembrane helix</keyword>
<comment type="caution">
    <text evidence="3">The sequence shown here is derived from an EMBL/GenBank/DDBJ whole genome shotgun (WGS) entry which is preliminary data.</text>
</comment>
<evidence type="ECO:0000313" key="4">
    <source>
        <dbReference type="Proteomes" id="UP000824062"/>
    </source>
</evidence>
<dbReference type="Proteomes" id="UP000824062">
    <property type="component" value="Unassembled WGS sequence"/>
</dbReference>
<proteinExistence type="predicted"/>
<evidence type="ECO:0000256" key="1">
    <source>
        <dbReference type="SAM" id="MobiDB-lite"/>
    </source>
</evidence>